<dbReference type="AlphaFoldDB" id="A0A3P7EWP1"/>
<protein>
    <submittedName>
        <fullName evidence="2">Uncharacterized protein</fullName>
    </submittedName>
</protein>
<feature type="region of interest" description="Disordered" evidence="1">
    <location>
        <begin position="236"/>
        <end position="259"/>
    </location>
</feature>
<organism evidence="2 3">
    <name type="scientific">Wuchereria bancrofti</name>
    <dbReference type="NCBI Taxonomy" id="6293"/>
    <lineage>
        <taxon>Eukaryota</taxon>
        <taxon>Metazoa</taxon>
        <taxon>Ecdysozoa</taxon>
        <taxon>Nematoda</taxon>
        <taxon>Chromadorea</taxon>
        <taxon>Rhabditida</taxon>
        <taxon>Spirurina</taxon>
        <taxon>Spiruromorpha</taxon>
        <taxon>Filarioidea</taxon>
        <taxon>Onchocercidae</taxon>
        <taxon>Wuchereria</taxon>
    </lineage>
</organism>
<feature type="compositionally biased region" description="Polar residues" evidence="1">
    <location>
        <begin position="135"/>
        <end position="145"/>
    </location>
</feature>
<dbReference type="OrthoDB" id="5874808at2759"/>
<name>A0A3P7EWP1_WUCBA</name>
<proteinExistence type="predicted"/>
<feature type="region of interest" description="Disordered" evidence="1">
    <location>
        <begin position="1"/>
        <end position="27"/>
    </location>
</feature>
<gene>
    <name evidence="2" type="ORF">WBA_LOCUS11698</name>
</gene>
<keyword evidence="3" id="KW-1185">Reference proteome</keyword>
<evidence type="ECO:0000313" key="2">
    <source>
        <dbReference type="EMBL" id="VDM21054.1"/>
    </source>
</evidence>
<dbReference type="Proteomes" id="UP000270924">
    <property type="component" value="Unassembled WGS sequence"/>
</dbReference>
<dbReference type="OMA" id="DKENYYD"/>
<dbReference type="InParanoid" id="A0A3P7EWP1"/>
<accession>A0A3P7EWP1</accession>
<feature type="compositionally biased region" description="Basic and acidic residues" evidence="1">
    <location>
        <begin position="150"/>
        <end position="161"/>
    </location>
</feature>
<evidence type="ECO:0000313" key="3">
    <source>
        <dbReference type="Proteomes" id="UP000270924"/>
    </source>
</evidence>
<feature type="region of interest" description="Disordered" evidence="1">
    <location>
        <begin position="135"/>
        <end position="161"/>
    </location>
</feature>
<feature type="compositionally biased region" description="Polar residues" evidence="1">
    <location>
        <begin position="236"/>
        <end position="246"/>
    </location>
</feature>
<feature type="compositionally biased region" description="Basic and acidic residues" evidence="1">
    <location>
        <begin position="250"/>
        <end position="259"/>
    </location>
</feature>
<evidence type="ECO:0000256" key="1">
    <source>
        <dbReference type="SAM" id="MobiDB-lite"/>
    </source>
</evidence>
<sequence length="372" mass="42938">MSSIVQPTTDAKDDLVPGLPNGRKVNSDRAETNYPLITEEILSAPINQYAINRISQENNLQIPVFEQWTDRWESTFDRSLTTSIPVDQAYDSDRNYLSTTQVKEKILQLNTSATPAPDSCDNSCSELSDYSDNFSGMKTETSSSAEYDESEKLKQREKEDKENYYDEIKGERRTRISFSRHPILKKQPSILMDTIPEKSFQKITPLGRKTRDKFRMKPNNETIKILIKSVKLVRAQQNDSVDEQPNTKPPMKESHKDDSLRTKNLLLKSFGKERNLLAETAHRSLKLQRIIVNNTVKKFASGLQFSNVRKKPERKKANDGFLHYIPKSHTEDVRGKFRSKLVFEVQPDSWTNISDISREQSLRKKKLNKFSD</sequence>
<reference evidence="2 3" key="1">
    <citation type="submission" date="2018-11" db="EMBL/GenBank/DDBJ databases">
        <authorList>
            <consortium name="Pathogen Informatics"/>
        </authorList>
    </citation>
    <scope>NUCLEOTIDE SEQUENCE [LARGE SCALE GENOMIC DNA]</scope>
</reference>
<dbReference type="EMBL" id="UYWW01012429">
    <property type="protein sequence ID" value="VDM21054.1"/>
    <property type="molecule type" value="Genomic_DNA"/>
</dbReference>